<keyword evidence="2" id="KW-1185">Reference proteome</keyword>
<accession>A0A6A6NW22</accession>
<proteinExistence type="predicted"/>
<protein>
    <submittedName>
        <fullName evidence="1">Uncharacterized protein</fullName>
    </submittedName>
</protein>
<name>A0A6A6NW22_9PEZI</name>
<evidence type="ECO:0000313" key="2">
    <source>
        <dbReference type="Proteomes" id="UP000799766"/>
    </source>
</evidence>
<dbReference type="AlphaFoldDB" id="A0A6A6NW22"/>
<dbReference type="Proteomes" id="UP000799766">
    <property type="component" value="Unassembled WGS sequence"/>
</dbReference>
<sequence length="82" mass="9072">MAPSTWTNGRVFVLARPFVLLRPADLRVLEYAHGCSSLRVRNFTRFPSNDIVFGCAMPGTGIGSWVGGRSRAHLYLCISSAW</sequence>
<organism evidence="1 2">
    <name type="scientific">Lineolata rhizophorae</name>
    <dbReference type="NCBI Taxonomy" id="578093"/>
    <lineage>
        <taxon>Eukaryota</taxon>
        <taxon>Fungi</taxon>
        <taxon>Dikarya</taxon>
        <taxon>Ascomycota</taxon>
        <taxon>Pezizomycotina</taxon>
        <taxon>Dothideomycetes</taxon>
        <taxon>Dothideomycetes incertae sedis</taxon>
        <taxon>Lineolatales</taxon>
        <taxon>Lineolataceae</taxon>
        <taxon>Lineolata</taxon>
    </lineage>
</organism>
<gene>
    <name evidence="1" type="ORF">BDY21DRAFT_349119</name>
</gene>
<dbReference type="EMBL" id="MU001685">
    <property type="protein sequence ID" value="KAF2455926.1"/>
    <property type="molecule type" value="Genomic_DNA"/>
</dbReference>
<reference evidence="1" key="1">
    <citation type="journal article" date="2020" name="Stud. Mycol.">
        <title>101 Dothideomycetes genomes: a test case for predicting lifestyles and emergence of pathogens.</title>
        <authorList>
            <person name="Haridas S."/>
            <person name="Albert R."/>
            <person name="Binder M."/>
            <person name="Bloem J."/>
            <person name="Labutti K."/>
            <person name="Salamov A."/>
            <person name="Andreopoulos B."/>
            <person name="Baker S."/>
            <person name="Barry K."/>
            <person name="Bills G."/>
            <person name="Bluhm B."/>
            <person name="Cannon C."/>
            <person name="Castanera R."/>
            <person name="Culley D."/>
            <person name="Daum C."/>
            <person name="Ezra D."/>
            <person name="Gonzalez J."/>
            <person name="Henrissat B."/>
            <person name="Kuo A."/>
            <person name="Liang C."/>
            <person name="Lipzen A."/>
            <person name="Lutzoni F."/>
            <person name="Magnuson J."/>
            <person name="Mondo S."/>
            <person name="Nolan M."/>
            <person name="Ohm R."/>
            <person name="Pangilinan J."/>
            <person name="Park H.-J."/>
            <person name="Ramirez L."/>
            <person name="Alfaro M."/>
            <person name="Sun H."/>
            <person name="Tritt A."/>
            <person name="Yoshinaga Y."/>
            <person name="Zwiers L.-H."/>
            <person name="Turgeon B."/>
            <person name="Goodwin S."/>
            <person name="Spatafora J."/>
            <person name="Crous P."/>
            <person name="Grigoriev I."/>
        </authorList>
    </citation>
    <scope>NUCLEOTIDE SEQUENCE</scope>
    <source>
        <strain evidence="1">ATCC 16933</strain>
    </source>
</reference>
<evidence type="ECO:0000313" key="1">
    <source>
        <dbReference type="EMBL" id="KAF2455926.1"/>
    </source>
</evidence>